<accession>A0A177TQ92</accession>
<dbReference type="SUPFAM" id="SSF57716">
    <property type="entry name" value="Glucocorticoid receptor-like (DNA-binding domain)"/>
    <property type="match status" value="1"/>
</dbReference>
<feature type="compositionally biased region" description="Low complexity" evidence="6">
    <location>
        <begin position="343"/>
        <end position="355"/>
    </location>
</feature>
<dbReference type="PANTHER" id="PTHR10071">
    <property type="entry name" value="TRANSCRIPTION FACTOR GATA FAMILY MEMBER"/>
    <property type="match status" value="1"/>
</dbReference>
<comment type="subcellular location">
    <subcellularLocation>
        <location evidence="1">Nucleus</location>
    </subcellularLocation>
</comment>
<feature type="region of interest" description="Disordered" evidence="6">
    <location>
        <begin position="580"/>
        <end position="664"/>
    </location>
</feature>
<protein>
    <submittedName>
        <fullName evidence="7">Uncharacterized protein</fullName>
    </submittedName>
</protein>
<dbReference type="GO" id="GO:0045944">
    <property type="term" value="P:positive regulation of transcription by RNA polymerase II"/>
    <property type="evidence" value="ECO:0007669"/>
    <property type="project" value="TreeGrafter"/>
</dbReference>
<dbReference type="GO" id="GO:0000981">
    <property type="term" value="F:DNA-binding transcription factor activity, RNA polymerase II-specific"/>
    <property type="evidence" value="ECO:0007669"/>
    <property type="project" value="TreeGrafter"/>
</dbReference>
<dbReference type="GO" id="GO:0005634">
    <property type="term" value="C:nucleus"/>
    <property type="evidence" value="ECO:0007669"/>
    <property type="project" value="UniProtKB-SubCell"/>
</dbReference>
<feature type="compositionally biased region" description="Low complexity" evidence="6">
    <location>
        <begin position="234"/>
        <end position="245"/>
    </location>
</feature>
<evidence type="ECO:0000256" key="3">
    <source>
        <dbReference type="ARBA" id="ARBA00022771"/>
    </source>
</evidence>
<feature type="compositionally biased region" description="Basic residues" evidence="6">
    <location>
        <begin position="478"/>
        <end position="511"/>
    </location>
</feature>
<keyword evidence="3" id="KW-0863">Zinc-finger</keyword>
<feature type="region of interest" description="Disordered" evidence="6">
    <location>
        <begin position="174"/>
        <end position="245"/>
    </location>
</feature>
<proteinExistence type="predicted"/>
<dbReference type="Proteomes" id="UP000077521">
    <property type="component" value="Unassembled WGS sequence"/>
</dbReference>
<dbReference type="InterPro" id="IPR013088">
    <property type="entry name" value="Znf_NHR/GATA"/>
</dbReference>
<dbReference type="GO" id="GO:0008270">
    <property type="term" value="F:zinc ion binding"/>
    <property type="evidence" value="ECO:0007669"/>
    <property type="project" value="UniProtKB-KW"/>
</dbReference>
<feature type="compositionally biased region" description="Pro residues" evidence="6">
    <location>
        <begin position="15"/>
        <end position="25"/>
    </location>
</feature>
<dbReference type="CDD" id="cd00202">
    <property type="entry name" value="ZnF_GATA"/>
    <property type="match status" value="1"/>
</dbReference>
<feature type="compositionally biased region" description="Gly residues" evidence="6">
    <location>
        <begin position="204"/>
        <end position="216"/>
    </location>
</feature>
<feature type="compositionally biased region" description="Basic residues" evidence="6">
    <location>
        <begin position="223"/>
        <end position="233"/>
    </location>
</feature>
<dbReference type="Gene3D" id="3.30.50.10">
    <property type="entry name" value="Erythroid Transcription Factor GATA-1, subunit A"/>
    <property type="match status" value="1"/>
</dbReference>
<dbReference type="PRINTS" id="PR00619">
    <property type="entry name" value="GATAZNFINGER"/>
</dbReference>
<feature type="region of interest" description="Disordered" evidence="6">
    <location>
        <begin position="324"/>
        <end position="529"/>
    </location>
</feature>
<gene>
    <name evidence="7" type="ORF">A4X13_0g771</name>
</gene>
<dbReference type="PROSITE" id="PS00344">
    <property type="entry name" value="GATA_ZN_FINGER_1"/>
    <property type="match status" value="1"/>
</dbReference>
<evidence type="ECO:0000256" key="1">
    <source>
        <dbReference type="ARBA" id="ARBA00004123"/>
    </source>
</evidence>
<organism evidence="7 8">
    <name type="scientific">Tilletia indica</name>
    <dbReference type="NCBI Taxonomy" id="43049"/>
    <lineage>
        <taxon>Eukaryota</taxon>
        <taxon>Fungi</taxon>
        <taxon>Dikarya</taxon>
        <taxon>Basidiomycota</taxon>
        <taxon>Ustilaginomycotina</taxon>
        <taxon>Exobasidiomycetes</taxon>
        <taxon>Tilletiales</taxon>
        <taxon>Tilletiaceae</taxon>
        <taxon>Tilletia</taxon>
    </lineage>
</organism>
<reference evidence="7" key="1">
    <citation type="submission" date="2016-04" db="EMBL/GenBank/DDBJ databases">
        <authorList>
            <person name="Nguyen H.D."/>
            <person name="Samba Siva P."/>
            <person name="Cullis J."/>
            <person name="Levesque C.A."/>
            <person name="Hambleton S."/>
        </authorList>
    </citation>
    <scope>NUCLEOTIDE SEQUENCE</scope>
    <source>
        <strain evidence="7">DAOMC 236416</strain>
    </source>
</reference>
<dbReference type="FunFam" id="3.30.50.10:FF:000007">
    <property type="entry name" value="Nitrogen regulatory AreA, N-terminal"/>
    <property type="match status" value="1"/>
</dbReference>
<reference evidence="7" key="2">
    <citation type="journal article" date="2019" name="IMA Fungus">
        <title>Genome sequencing and comparison of five Tilletia species to identify candidate genes for the detection of regulated species infecting wheat.</title>
        <authorList>
            <person name="Nguyen H.D.T."/>
            <person name="Sultana T."/>
            <person name="Kesanakurti P."/>
            <person name="Hambleton S."/>
        </authorList>
    </citation>
    <scope>NUCLEOTIDE SEQUENCE</scope>
    <source>
        <strain evidence="7">DAOMC 236416</strain>
    </source>
</reference>
<evidence type="ECO:0000313" key="8">
    <source>
        <dbReference type="Proteomes" id="UP000077521"/>
    </source>
</evidence>
<feature type="compositionally biased region" description="Basic and acidic residues" evidence="6">
    <location>
        <begin position="643"/>
        <end position="652"/>
    </location>
</feature>
<keyword evidence="4" id="KW-0862">Zinc</keyword>
<keyword evidence="2" id="KW-0479">Metal-binding</keyword>
<comment type="caution">
    <text evidence="7">The sequence shown here is derived from an EMBL/GenBank/DDBJ whole genome shotgun (WGS) entry which is preliminary data.</text>
</comment>
<dbReference type="SMART" id="SM00401">
    <property type="entry name" value="ZnF_GATA"/>
    <property type="match status" value="1"/>
</dbReference>
<evidence type="ECO:0000256" key="5">
    <source>
        <dbReference type="ARBA" id="ARBA00023242"/>
    </source>
</evidence>
<keyword evidence="5" id="KW-0539">Nucleus</keyword>
<keyword evidence="8" id="KW-1185">Reference proteome</keyword>
<evidence type="ECO:0000256" key="2">
    <source>
        <dbReference type="ARBA" id="ARBA00022723"/>
    </source>
</evidence>
<dbReference type="InterPro" id="IPR000679">
    <property type="entry name" value="Znf_GATA"/>
</dbReference>
<feature type="region of interest" description="Disordered" evidence="6">
    <location>
        <begin position="694"/>
        <end position="728"/>
    </location>
</feature>
<dbReference type="Pfam" id="PF00320">
    <property type="entry name" value="GATA"/>
    <property type="match status" value="1"/>
</dbReference>
<feature type="compositionally biased region" description="Low complexity" evidence="6">
    <location>
        <begin position="512"/>
        <end position="527"/>
    </location>
</feature>
<sequence length="807" mass="82216">MDIPLRMSTQDMVPAPNPAEEPPAGPDADSGTGPTETMVAASTDNKETSTANDPAQIDPQLKPDEGHSHMADPDESRSAPVQHSSFFMHGTGPDVTMDTNDPDASNISLSLSVGGHQPRASQTASGALTCSNCGTTQTPLWRRDDEGNNICNACGLYQKLHGCQRPINMKKSVIKRRKRVPASQQSNSNSGSGPAGMASPGGTLIAGGEGASGSGSGSARPRNPSKSRSRSRARNAPNTSTTAAAATQAAAAVAAAAAASGQPHLLPPGMSAEEAASIHMHGPAGASYIYAGPAPPPSHQGPSSSREREARDREAAMALMEVGSGGGGWAQQQGHGAPGGGPRSTSLSRRGSPSSQMDWRMGLQGNNPSAAHHRRDPMLGSGPSMSFPGQLVENEERGRAPKRARSGDVIEHRLSHPSHRFRTDSSGATMELDGRPDGPGSRRGSRSNGSGEGGYQGPLQSSPYPGSGANGAAGSGAPHHHHHHHHHNPTLPHLHHHHAHHHHSPHHHHHLAAGAAGAPATGSAGSGQFAGQVSVPQLLHSLEHQHEELLSERRRLDDVIHRTELLMTDVRVVLDHGRQGRSSITLPPMDPGRALPNRRGTSLERPRILQSLNSGSAGSGAGNGNGHGGARRSPGASPGGFERPSRGLRGEEGGGAGTKTLSPSFSAGVTASRMMSLPPSALIDSAATGPHLVSPPLLGAGLDTNEAAKTGESKSGKTGSKGVGVGGSSSAGAPYVSSINAAGTQKSLVEGGVEGVDRWFDPRAGLGVGSDEESSYVNLNGTGEDGGALGAAAAAAAAAAASVTDAP</sequence>
<dbReference type="GO" id="GO:0000978">
    <property type="term" value="F:RNA polymerase II cis-regulatory region sequence-specific DNA binding"/>
    <property type="evidence" value="ECO:0007669"/>
    <property type="project" value="TreeGrafter"/>
</dbReference>
<evidence type="ECO:0000256" key="6">
    <source>
        <dbReference type="SAM" id="MobiDB-lite"/>
    </source>
</evidence>
<dbReference type="PROSITE" id="PS50114">
    <property type="entry name" value="GATA_ZN_FINGER_2"/>
    <property type="match status" value="1"/>
</dbReference>
<evidence type="ECO:0000313" key="7">
    <source>
        <dbReference type="EMBL" id="KAE8259792.1"/>
    </source>
</evidence>
<dbReference type="PANTHER" id="PTHR10071:SF281">
    <property type="entry name" value="BOX A-BINDING FACTOR-RELATED"/>
    <property type="match status" value="1"/>
</dbReference>
<feature type="compositionally biased region" description="Low complexity" evidence="6">
    <location>
        <begin position="181"/>
        <end position="202"/>
    </location>
</feature>
<feature type="compositionally biased region" description="Basic and acidic residues" evidence="6">
    <location>
        <begin position="394"/>
        <end position="414"/>
    </location>
</feature>
<feature type="compositionally biased region" description="Gly residues" evidence="6">
    <location>
        <begin position="719"/>
        <end position="728"/>
    </location>
</feature>
<feature type="region of interest" description="Disordered" evidence="6">
    <location>
        <begin position="1"/>
        <end position="98"/>
    </location>
</feature>
<dbReference type="EMBL" id="LWDF02000026">
    <property type="protein sequence ID" value="KAE8259792.1"/>
    <property type="molecule type" value="Genomic_DNA"/>
</dbReference>
<feature type="compositionally biased region" description="Basic and acidic residues" evidence="6">
    <location>
        <begin position="61"/>
        <end position="77"/>
    </location>
</feature>
<dbReference type="GO" id="GO:0000122">
    <property type="term" value="P:negative regulation of transcription by RNA polymerase II"/>
    <property type="evidence" value="ECO:0007669"/>
    <property type="project" value="TreeGrafter"/>
</dbReference>
<dbReference type="InterPro" id="IPR039355">
    <property type="entry name" value="Transcription_factor_GATA"/>
</dbReference>
<feature type="compositionally biased region" description="Polar residues" evidence="6">
    <location>
        <begin position="32"/>
        <end position="53"/>
    </location>
</feature>
<feature type="compositionally biased region" description="Gly residues" evidence="6">
    <location>
        <begin position="617"/>
        <end position="628"/>
    </location>
</feature>
<feature type="region of interest" description="Disordered" evidence="6">
    <location>
        <begin position="287"/>
        <end position="312"/>
    </location>
</feature>
<name>A0A177TQ92_9BASI</name>
<evidence type="ECO:0000256" key="4">
    <source>
        <dbReference type="ARBA" id="ARBA00022833"/>
    </source>
</evidence>
<dbReference type="AlphaFoldDB" id="A0A177TQ92"/>